<accession>A0AAV5JBJ7</accession>
<sequence length="102" mass="11537">MFAVILQLTIPSTPTTTQGNSSACTIRRCHVTVRSLYSFPMYSILHILQQQARLLKIGGSTCLFLPVPTLNFTIMYLHNLSFQVYSNIPKHDEIRPLRGAGW</sequence>
<dbReference type="EMBL" id="BPVZ01000035">
    <property type="protein sequence ID" value="GKV11978.1"/>
    <property type="molecule type" value="Genomic_DNA"/>
</dbReference>
<gene>
    <name evidence="1" type="ORF">SLEP1_g23185</name>
</gene>
<proteinExistence type="predicted"/>
<reference evidence="1 2" key="1">
    <citation type="journal article" date="2021" name="Commun. Biol.">
        <title>The genome of Shorea leprosula (Dipterocarpaceae) highlights the ecological relevance of drought in aseasonal tropical rainforests.</title>
        <authorList>
            <person name="Ng K.K.S."/>
            <person name="Kobayashi M.J."/>
            <person name="Fawcett J.A."/>
            <person name="Hatakeyama M."/>
            <person name="Paape T."/>
            <person name="Ng C.H."/>
            <person name="Ang C.C."/>
            <person name="Tnah L.H."/>
            <person name="Lee C.T."/>
            <person name="Nishiyama T."/>
            <person name="Sese J."/>
            <person name="O'Brien M.J."/>
            <person name="Copetti D."/>
            <person name="Mohd Noor M.I."/>
            <person name="Ong R.C."/>
            <person name="Putra M."/>
            <person name="Sireger I.Z."/>
            <person name="Indrioko S."/>
            <person name="Kosugi Y."/>
            <person name="Izuno A."/>
            <person name="Isagi Y."/>
            <person name="Lee S.L."/>
            <person name="Shimizu K.K."/>
        </authorList>
    </citation>
    <scope>NUCLEOTIDE SEQUENCE [LARGE SCALE GENOMIC DNA]</scope>
    <source>
        <strain evidence="1">214</strain>
    </source>
</reference>
<protein>
    <submittedName>
        <fullName evidence="1">Uncharacterized protein</fullName>
    </submittedName>
</protein>
<organism evidence="1 2">
    <name type="scientific">Rubroshorea leprosula</name>
    <dbReference type="NCBI Taxonomy" id="152421"/>
    <lineage>
        <taxon>Eukaryota</taxon>
        <taxon>Viridiplantae</taxon>
        <taxon>Streptophyta</taxon>
        <taxon>Embryophyta</taxon>
        <taxon>Tracheophyta</taxon>
        <taxon>Spermatophyta</taxon>
        <taxon>Magnoliopsida</taxon>
        <taxon>eudicotyledons</taxon>
        <taxon>Gunneridae</taxon>
        <taxon>Pentapetalae</taxon>
        <taxon>rosids</taxon>
        <taxon>malvids</taxon>
        <taxon>Malvales</taxon>
        <taxon>Dipterocarpaceae</taxon>
        <taxon>Rubroshorea</taxon>
    </lineage>
</organism>
<evidence type="ECO:0000313" key="2">
    <source>
        <dbReference type="Proteomes" id="UP001054252"/>
    </source>
</evidence>
<dbReference type="Proteomes" id="UP001054252">
    <property type="component" value="Unassembled WGS sequence"/>
</dbReference>
<comment type="caution">
    <text evidence="1">The sequence shown here is derived from an EMBL/GenBank/DDBJ whole genome shotgun (WGS) entry which is preliminary data.</text>
</comment>
<evidence type="ECO:0000313" key="1">
    <source>
        <dbReference type="EMBL" id="GKV11978.1"/>
    </source>
</evidence>
<name>A0AAV5JBJ7_9ROSI</name>
<keyword evidence="2" id="KW-1185">Reference proteome</keyword>
<dbReference type="AlphaFoldDB" id="A0AAV5JBJ7"/>